<dbReference type="InterPro" id="IPR002881">
    <property type="entry name" value="DUF58"/>
</dbReference>
<gene>
    <name evidence="2" type="ORF">M6B22_16480</name>
</gene>
<evidence type="ECO:0000313" key="2">
    <source>
        <dbReference type="EMBL" id="WAX56121.1"/>
    </source>
</evidence>
<organism evidence="2 3">
    <name type="scientific">Jatrophihabitans cynanchi</name>
    <dbReference type="NCBI Taxonomy" id="2944128"/>
    <lineage>
        <taxon>Bacteria</taxon>
        <taxon>Bacillati</taxon>
        <taxon>Actinomycetota</taxon>
        <taxon>Actinomycetes</taxon>
        <taxon>Jatrophihabitantales</taxon>
        <taxon>Jatrophihabitantaceae</taxon>
        <taxon>Jatrophihabitans</taxon>
    </lineage>
</organism>
<proteinExistence type="predicted"/>
<evidence type="ECO:0000313" key="3">
    <source>
        <dbReference type="Proteomes" id="UP001164693"/>
    </source>
</evidence>
<dbReference type="EMBL" id="CP097463">
    <property type="protein sequence ID" value="WAX56121.1"/>
    <property type="molecule type" value="Genomic_DNA"/>
</dbReference>
<accession>A0ABY7JZ35</accession>
<dbReference type="PANTHER" id="PTHR33608">
    <property type="entry name" value="BLL2464 PROTEIN"/>
    <property type="match status" value="1"/>
</dbReference>
<dbReference type="Pfam" id="PF01882">
    <property type="entry name" value="DUF58"/>
    <property type="match status" value="1"/>
</dbReference>
<protein>
    <submittedName>
        <fullName evidence="2">DUF58 domain-containing protein</fullName>
    </submittedName>
</protein>
<feature type="domain" description="DUF58" evidence="1">
    <location>
        <begin position="190"/>
        <end position="365"/>
    </location>
</feature>
<dbReference type="RefSeq" id="WP_269442649.1">
    <property type="nucleotide sequence ID" value="NZ_CP097463.1"/>
</dbReference>
<evidence type="ECO:0000259" key="1">
    <source>
        <dbReference type="Pfam" id="PF01882"/>
    </source>
</evidence>
<dbReference type="Proteomes" id="UP001164693">
    <property type="component" value="Chromosome"/>
</dbReference>
<dbReference type="PANTHER" id="PTHR33608:SF3">
    <property type="entry name" value="SLR2013 PROTEIN"/>
    <property type="match status" value="1"/>
</dbReference>
<keyword evidence="3" id="KW-1185">Reference proteome</keyword>
<name>A0ABY7JZ35_9ACTN</name>
<reference evidence="2" key="1">
    <citation type="submission" date="2022-05" db="EMBL/GenBank/DDBJ databases">
        <title>Jatrophihabitans sp. SB3-54 whole genome sequence.</title>
        <authorList>
            <person name="Suh M.K."/>
            <person name="Eom M.K."/>
            <person name="Kim J.S."/>
            <person name="Kim H.S."/>
            <person name="Do H.E."/>
            <person name="Shin Y.K."/>
            <person name="Lee J.-S."/>
        </authorList>
    </citation>
    <scope>NUCLEOTIDE SEQUENCE</scope>
    <source>
        <strain evidence="2">SB3-54</strain>
    </source>
</reference>
<sequence>MLITGRLVALAALGLVIAWASAALAIGYGAALVLLALADAALAARIADLHLVREPTPAVRLGERVPAVLTVTNSGSRTLRAMVRDAWLPSAGMTPRLQPLRVRPGARDRVVGTLRPTRRGERAAAVVTVRSFGPLALAARQRRRSVPGSVRVLPSFASRRFLPEKLSRLRQLDGAVLVRQRGQGSEFDSLRSYVIGDDVRSIDWRATARSRDVVVRTWRPERDRHIVLAVDTGRASAARVGDEPRLDAALDACLLLTAVAGRAGDRVALVAADVTVRARVGATGGRDALARVVNAVMPLEPALVETDPQLLAGEVLRQAAKRSLVVLFGSLDTAADTGLVPAARAVAARHELVVASVSDPSLGALAAGRGGAADVYAAAAAELTLAARRAVIERLRRFGAHVIDAPADLFASHVCDAYLDLKAAGRL</sequence>